<keyword evidence="2" id="KW-1185">Reference proteome</keyword>
<evidence type="ECO:0000313" key="1">
    <source>
        <dbReference type="EMBL" id="CAG8699700.1"/>
    </source>
</evidence>
<organism evidence="1 2">
    <name type="scientific">Scutellospora calospora</name>
    <dbReference type="NCBI Taxonomy" id="85575"/>
    <lineage>
        <taxon>Eukaryota</taxon>
        <taxon>Fungi</taxon>
        <taxon>Fungi incertae sedis</taxon>
        <taxon>Mucoromycota</taxon>
        <taxon>Glomeromycotina</taxon>
        <taxon>Glomeromycetes</taxon>
        <taxon>Diversisporales</taxon>
        <taxon>Gigasporaceae</taxon>
        <taxon>Scutellospora</taxon>
    </lineage>
</organism>
<reference evidence="1" key="1">
    <citation type="submission" date="2021-06" db="EMBL/GenBank/DDBJ databases">
        <authorList>
            <person name="Kallberg Y."/>
            <person name="Tangrot J."/>
            <person name="Rosling A."/>
        </authorList>
    </citation>
    <scope>NUCLEOTIDE SEQUENCE</scope>
    <source>
        <strain evidence="1">AU212A</strain>
    </source>
</reference>
<comment type="caution">
    <text evidence="1">The sequence shown here is derived from an EMBL/GenBank/DDBJ whole genome shotgun (WGS) entry which is preliminary data.</text>
</comment>
<dbReference type="Proteomes" id="UP000789860">
    <property type="component" value="Unassembled WGS sequence"/>
</dbReference>
<feature type="non-terminal residue" evidence="1">
    <location>
        <position position="1"/>
    </location>
</feature>
<gene>
    <name evidence="1" type="ORF">SCALOS_LOCUS10451</name>
</gene>
<name>A0ACA9PCH4_9GLOM</name>
<evidence type="ECO:0000313" key="2">
    <source>
        <dbReference type="Proteomes" id="UP000789860"/>
    </source>
</evidence>
<proteinExistence type="predicted"/>
<protein>
    <submittedName>
        <fullName evidence="1">2345_t:CDS:1</fullName>
    </submittedName>
</protein>
<sequence>GKATFKQKTSKNKILSKNNNALVFDILSFNNISINNIILALANLLENKLLATKTYFSKNKRIYLKVIFKKELQQQFYATKGLNIFKQTIFDYIPINLKYSFLSVKLRNTPLGDIN</sequence>
<dbReference type="EMBL" id="CAJVPM010039011">
    <property type="protein sequence ID" value="CAG8699700.1"/>
    <property type="molecule type" value="Genomic_DNA"/>
</dbReference>
<accession>A0ACA9PCH4</accession>